<accession>A0A0B5DJI9</accession>
<evidence type="ECO:0000256" key="2">
    <source>
        <dbReference type="ARBA" id="ARBA00006679"/>
    </source>
</evidence>
<reference evidence="8 10" key="2">
    <citation type="journal article" date="2016" name="Appl. Microbiol. Biotechnol.">
        <title>Exploiting the genome sequence of Streptomyces nodosus for enhanced antibiotic production.</title>
        <authorList>
            <person name="Sweeney P."/>
            <person name="Murphy C.D."/>
            <person name="Caffrey P."/>
        </authorList>
    </citation>
    <scope>NUCLEOTIDE SEQUENCE [LARGE SCALE GENOMIC DNA]</scope>
    <source>
        <strain evidence="8 10">ATCC 14899</strain>
    </source>
</reference>
<keyword evidence="10" id="KW-1185">Reference proteome</keyword>
<evidence type="ECO:0000313" key="8">
    <source>
        <dbReference type="EMBL" id="AJE43843.1"/>
    </source>
</evidence>
<reference evidence="9 11" key="3">
    <citation type="submission" date="2017-09" db="EMBL/GenBank/DDBJ databases">
        <title>Streptomyces genome completion.</title>
        <authorList>
            <person name="Lee N."/>
            <person name="Cho B.-K."/>
        </authorList>
    </citation>
    <scope>NUCLEOTIDE SEQUENCE [LARGE SCALE GENOMIC DNA]</scope>
    <source>
        <strain evidence="9 11">ATCC 14899</strain>
    </source>
</reference>
<organism evidence="8 10">
    <name type="scientific">Streptomyces nodosus</name>
    <dbReference type="NCBI Taxonomy" id="40318"/>
    <lineage>
        <taxon>Bacteria</taxon>
        <taxon>Bacillati</taxon>
        <taxon>Actinomycetota</taxon>
        <taxon>Actinomycetes</taxon>
        <taxon>Kitasatosporales</taxon>
        <taxon>Streptomycetaceae</taxon>
        <taxon>Streptomyces</taxon>
    </lineage>
</organism>
<dbReference type="GO" id="GO:0005886">
    <property type="term" value="C:plasma membrane"/>
    <property type="evidence" value="ECO:0007669"/>
    <property type="project" value="UniProtKB-SubCell"/>
</dbReference>
<comment type="similarity">
    <text evidence="2">Belongs to the DoxX family.</text>
</comment>
<evidence type="ECO:0000256" key="3">
    <source>
        <dbReference type="ARBA" id="ARBA00022475"/>
    </source>
</evidence>
<evidence type="ECO:0000256" key="7">
    <source>
        <dbReference type="SAM" id="Phobius"/>
    </source>
</evidence>
<dbReference type="PANTHER" id="PTHR33452">
    <property type="entry name" value="OXIDOREDUCTASE CATD-RELATED"/>
    <property type="match status" value="1"/>
</dbReference>
<dbReference type="HOGENOM" id="CLU_058421_3_0_11"/>
<dbReference type="Pfam" id="PF07681">
    <property type="entry name" value="DoxX"/>
    <property type="match status" value="1"/>
</dbReference>
<feature type="transmembrane region" description="Helical" evidence="7">
    <location>
        <begin position="110"/>
        <end position="131"/>
    </location>
</feature>
<evidence type="ECO:0000256" key="6">
    <source>
        <dbReference type="ARBA" id="ARBA00023136"/>
    </source>
</evidence>
<feature type="transmembrane region" description="Helical" evidence="7">
    <location>
        <begin position="143"/>
        <end position="160"/>
    </location>
</feature>
<proteinExistence type="inferred from homology"/>
<dbReference type="KEGG" id="snq:CP978_30780"/>
<dbReference type="InterPro" id="IPR051907">
    <property type="entry name" value="DoxX-like_oxidoreductase"/>
</dbReference>
<dbReference type="STRING" id="40318.SNOD_30485"/>
<evidence type="ECO:0000313" key="9">
    <source>
        <dbReference type="EMBL" id="QEV42346.1"/>
    </source>
</evidence>
<dbReference type="RefSeq" id="WP_043446312.1">
    <property type="nucleotide sequence ID" value="NZ_CP009313.1"/>
</dbReference>
<gene>
    <name evidence="9" type="ORF">CP978_30780</name>
    <name evidence="8" type="ORF">SNOD_30485</name>
</gene>
<keyword evidence="6 7" id="KW-0472">Membrane</keyword>
<evidence type="ECO:0000256" key="4">
    <source>
        <dbReference type="ARBA" id="ARBA00022692"/>
    </source>
</evidence>
<dbReference type="InterPro" id="IPR032808">
    <property type="entry name" value="DoxX"/>
</dbReference>
<dbReference type="Proteomes" id="UP000325763">
    <property type="component" value="Chromosome"/>
</dbReference>
<comment type="subcellular location">
    <subcellularLocation>
        <location evidence="1">Cell membrane</location>
        <topology evidence="1">Multi-pass membrane protein</topology>
    </subcellularLocation>
</comment>
<dbReference type="OrthoDB" id="346004at2"/>
<protein>
    <submittedName>
        <fullName evidence="9">DoxX family protein</fullName>
    </submittedName>
    <submittedName>
        <fullName evidence="8">RpiR family transcriptional regulator</fullName>
    </submittedName>
</protein>
<keyword evidence="5 7" id="KW-1133">Transmembrane helix</keyword>
<sequence length="178" mass="18199">MAHLARKNLGLLALRLGTGSVFFAHGAQKLFGWFGGGGLEKTAKTMEDLGFRPGRQSALAAGSCEAGGGLLLALGMATPVAGAAATGAMSGAVAVHRKAGFFVTSGGYEYPAYLGFVAACLSLAGPGRWSLDHLTGNRLNRPCLLLLSFAASAASAYVVVDRRERVLAAKTEPAETGD</sequence>
<dbReference type="Proteomes" id="UP000031526">
    <property type="component" value="Chromosome"/>
</dbReference>
<reference evidence="10" key="1">
    <citation type="submission" date="2014-09" db="EMBL/GenBank/DDBJ databases">
        <title>Sequence of the Streptomyces nodosus genome.</title>
        <authorList>
            <person name="Sweeney P."/>
            <person name="Stephens N."/>
            <person name="Murphy C."/>
            <person name="Caffrey P."/>
        </authorList>
    </citation>
    <scope>NUCLEOTIDE SEQUENCE [LARGE SCALE GENOMIC DNA]</scope>
    <source>
        <strain evidence="10">ATCC 14899</strain>
    </source>
</reference>
<dbReference type="EMBL" id="CP023747">
    <property type="protein sequence ID" value="QEV42346.1"/>
    <property type="molecule type" value="Genomic_DNA"/>
</dbReference>
<keyword evidence="3" id="KW-1003">Cell membrane</keyword>
<evidence type="ECO:0000313" key="10">
    <source>
        <dbReference type="Proteomes" id="UP000031526"/>
    </source>
</evidence>
<keyword evidence="4 7" id="KW-0812">Transmembrane</keyword>
<evidence type="ECO:0000256" key="5">
    <source>
        <dbReference type="ARBA" id="ARBA00022989"/>
    </source>
</evidence>
<dbReference type="AlphaFoldDB" id="A0A0B5DJI9"/>
<name>A0A0B5DJI9_9ACTN</name>
<evidence type="ECO:0000256" key="1">
    <source>
        <dbReference type="ARBA" id="ARBA00004651"/>
    </source>
</evidence>
<evidence type="ECO:0000313" key="11">
    <source>
        <dbReference type="Proteomes" id="UP000325763"/>
    </source>
</evidence>
<dbReference type="PANTHER" id="PTHR33452:SF1">
    <property type="entry name" value="INNER MEMBRANE PROTEIN YPHA-RELATED"/>
    <property type="match status" value="1"/>
</dbReference>
<dbReference type="EMBL" id="CP009313">
    <property type="protein sequence ID" value="AJE43843.1"/>
    <property type="molecule type" value="Genomic_DNA"/>
</dbReference>